<evidence type="ECO:0000259" key="6">
    <source>
        <dbReference type="PROSITE" id="PS50011"/>
    </source>
</evidence>
<dbReference type="Proteomes" id="UP000663629">
    <property type="component" value="Plasmid p1"/>
</dbReference>
<dbReference type="InterPro" id="IPR011009">
    <property type="entry name" value="Kinase-like_dom_sf"/>
</dbReference>
<accession>A0ABX7JLA9</accession>
<dbReference type="Gene3D" id="3.40.1520.20">
    <property type="match status" value="1"/>
</dbReference>
<sequence>MIPALPGDIFHEGQVLNNTWTIQGVLGRGGTGEVYRAKSLVTGRVVAIKALAAPFSGDEGYLELMRREEAMRDILHDAVVRYSDCSRTPEGHVFLVMDFIDGPALSEVMAERRPGMRELLIVAHRVAEGLVAAHARGVVHRDLSPDNVILRDGRVEGATVIDFGIAKDTAAGARTVVGNQFAGKYEYAAPEQFEGKAEPASDLYALGALLLAAARGEVPFAGATPGEMIRRKAEPLDVSGLPEPLAGLILWLSAPRIAERAPSAAAVVARLDKLLKGGEAAPARKAAAPQPNPSPQAGGGRGRIWLGLILLVLVLAGGFLALKPLLAPDLPLVQPWRLEAADGEAPRLTGPAPDDASATRIAAAFAAATGTNPPQDALTPARGMPAPGWAGAVEQLFPRLQELQDWTVLVTDMQVEITGRAATQAGRDAIAARLAEWAQAAGMELTPRLTADPVPLVPADLAEILSHAATCGPLSSDLPEGGVPAGASVTIRGTLPDPAAPGALAEALRPLLGDRTLRLEIETLNPSLCQIRSAAAGLPEGGIGIRLSEARQPEPSLTGIFRPGDNPVADVLVPAELATTPGAELWVAVEETGQVFNVLPNMADQENRLERIGQPEGALRRIRVLWPVEDAAGGQGRIAFRVNDRDFGKAGVFAFVTRGPLFDERRPGDESAAAFAEALAARRAADPDRILAATHRILDLRP</sequence>
<dbReference type="PROSITE" id="PS00107">
    <property type="entry name" value="PROTEIN_KINASE_ATP"/>
    <property type="match status" value="1"/>
</dbReference>
<geneLocation type="plasmid" evidence="7 8">
    <name>p1</name>
</geneLocation>
<dbReference type="Gene3D" id="3.30.200.20">
    <property type="entry name" value="Phosphorylase Kinase, domain 1"/>
    <property type="match status" value="1"/>
</dbReference>
<organism evidence="7 8">
    <name type="scientific">Paracoccus methylovorus</name>
    <dbReference type="NCBI Taxonomy" id="2812658"/>
    <lineage>
        <taxon>Bacteria</taxon>
        <taxon>Pseudomonadati</taxon>
        <taxon>Pseudomonadota</taxon>
        <taxon>Alphaproteobacteria</taxon>
        <taxon>Rhodobacterales</taxon>
        <taxon>Paracoccaceae</taxon>
        <taxon>Paracoccus</taxon>
    </lineage>
</organism>
<dbReference type="InterPro" id="IPR008266">
    <property type="entry name" value="Tyr_kinase_AS"/>
</dbReference>
<evidence type="ECO:0000256" key="4">
    <source>
        <dbReference type="ARBA" id="ARBA00022840"/>
    </source>
</evidence>
<dbReference type="Gene3D" id="1.10.510.10">
    <property type="entry name" value="Transferase(Phosphotransferase) domain 1"/>
    <property type="match status" value="1"/>
</dbReference>
<keyword evidence="8" id="KW-1185">Reference proteome</keyword>
<evidence type="ECO:0000256" key="2">
    <source>
        <dbReference type="ARBA" id="ARBA00022741"/>
    </source>
</evidence>
<dbReference type="SUPFAM" id="SSF56112">
    <property type="entry name" value="Protein kinase-like (PK-like)"/>
    <property type="match status" value="1"/>
</dbReference>
<reference evidence="7 8" key="1">
    <citation type="submission" date="2021-02" db="EMBL/GenBank/DDBJ databases">
        <title>Paracoccus methylovroum sp.nov., a new methanol and methylamine utilizing methylotrophic denitrifer.</title>
        <authorList>
            <person name="Timsy T."/>
            <person name="Behrendt U."/>
            <person name="Ulrich A."/>
            <person name="Spanner T."/>
            <person name="Foesel B.U."/>
            <person name="Horn M.A."/>
            <person name="Kolb S."/>
        </authorList>
    </citation>
    <scope>NUCLEOTIDE SEQUENCE [LARGE SCALE GENOMIC DNA]</scope>
    <source>
        <strain evidence="7 8">H4-D09</strain>
        <plasmid evidence="7 8">p1</plasmid>
    </source>
</reference>
<name>A0ABX7JLA9_9RHOB</name>
<keyword evidence="1" id="KW-0808">Transferase</keyword>
<protein>
    <submittedName>
        <fullName evidence="7">Serine/threonine protein kinase</fullName>
    </submittedName>
</protein>
<dbReference type="GO" id="GO:0004674">
    <property type="term" value="F:protein serine/threonine kinase activity"/>
    <property type="evidence" value="ECO:0007669"/>
    <property type="project" value="UniProtKB-KW"/>
</dbReference>
<dbReference type="PROSITE" id="PS50011">
    <property type="entry name" value="PROTEIN_KINASE_DOM"/>
    <property type="match status" value="1"/>
</dbReference>
<dbReference type="PROSITE" id="PS00109">
    <property type="entry name" value="PROTEIN_KINASE_TYR"/>
    <property type="match status" value="1"/>
</dbReference>
<keyword evidence="3 7" id="KW-0418">Kinase</keyword>
<dbReference type="CDD" id="cd14014">
    <property type="entry name" value="STKc_PknB_like"/>
    <property type="match status" value="1"/>
</dbReference>
<dbReference type="PANTHER" id="PTHR43289:SF6">
    <property type="entry name" value="SERINE_THREONINE-PROTEIN KINASE NEKL-3"/>
    <property type="match status" value="1"/>
</dbReference>
<evidence type="ECO:0000313" key="8">
    <source>
        <dbReference type="Proteomes" id="UP000663629"/>
    </source>
</evidence>
<proteinExistence type="predicted"/>
<dbReference type="EMBL" id="CP070369">
    <property type="protein sequence ID" value="QRZ14444.1"/>
    <property type="molecule type" value="Genomic_DNA"/>
</dbReference>
<keyword evidence="2 5" id="KW-0547">Nucleotide-binding</keyword>
<evidence type="ECO:0000313" key="7">
    <source>
        <dbReference type="EMBL" id="QRZ14444.1"/>
    </source>
</evidence>
<evidence type="ECO:0000256" key="1">
    <source>
        <dbReference type="ARBA" id="ARBA00022679"/>
    </source>
</evidence>
<feature type="domain" description="Protein kinase" evidence="6">
    <location>
        <begin position="20"/>
        <end position="275"/>
    </location>
</feature>
<dbReference type="RefSeq" id="WP_205295422.1">
    <property type="nucleotide sequence ID" value="NZ_CP070369.1"/>
</dbReference>
<gene>
    <name evidence="7" type="ORF">JWJ88_11150</name>
</gene>
<keyword evidence="7" id="KW-0723">Serine/threonine-protein kinase</keyword>
<dbReference type="InterPro" id="IPR000719">
    <property type="entry name" value="Prot_kinase_dom"/>
</dbReference>
<evidence type="ECO:0000256" key="3">
    <source>
        <dbReference type="ARBA" id="ARBA00022777"/>
    </source>
</evidence>
<dbReference type="Pfam" id="PF00069">
    <property type="entry name" value="Pkinase"/>
    <property type="match status" value="1"/>
</dbReference>
<evidence type="ECO:0000256" key="5">
    <source>
        <dbReference type="PROSITE-ProRule" id="PRU10141"/>
    </source>
</evidence>
<dbReference type="PANTHER" id="PTHR43289">
    <property type="entry name" value="MITOGEN-ACTIVATED PROTEIN KINASE KINASE KINASE 20-RELATED"/>
    <property type="match status" value="1"/>
</dbReference>
<feature type="binding site" evidence="5">
    <location>
        <position position="49"/>
    </location>
    <ligand>
        <name>ATP</name>
        <dbReference type="ChEBI" id="CHEBI:30616"/>
    </ligand>
</feature>
<dbReference type="InterPro" id="IPR017441">
    <property type="entry name" value="Protein_kinase_ATP_BS"/>
</dbReference>
<keyword evidence="7" id="KW-0614">Plasmid</keyword>
<keyword evidence="4 5" id="KW-0067">ATP-binding</keyword>